<feature type="region of interest" description="Disordered" evidence="2">
    <location>
        <begin position="40"/>
        <end position="98"/>
    </location>
</feature>
<dbReference type="Pfam" id="PF01510">
    <property type="entry name" value="Amidase_2"/>
    <property type="match status" value="1"/>
</dbReference>
<evidence type="ECO:0000256" key="1">
    <source>
        <dbReference type="ARBA" id="ARBA00007553"/>
    </source>
</evidence>
<feature type="chain" id="PRO_5045158355" description="Peptidoglycan recognition protein family domain-containing protein" evidence="3">
    <location>
        <begin position="44"/>
        <end position="824"/>
    </location>
</feature>
<comment type="caution">
    <text evidence="5">The sequence shown here is derived from an EMBL/GenBank/DDBJ whole genome shotgun (WGS) entry which is preliminary data.</text>
</comment>
<dbReference type="RefSeq" id="WP_344878640.1">
    <property type="nucleotide sequence ID" value="NZ_BAABCJ010000001.1"/>
</dbReference>
<dbReference type="PANTHER" id="PTHR11022">
    <property type="entry name" value="PEPTIDOGLYCAN RECOGNITION PROTEIN"/>
    <property type="match status" value="1"/>
</dbReference>
<proteinExistence type="inferred from homology"/>
<feature type="compositionally biased region" description="Low complexity" evidence="2">
    <location>
        <begin position="217"/>
        <end position="232"/>
    </location>
</feature>
<dbReference type="Gene3D" id="3.40.80.10">
    <property type="entry name" value="Peptidoglycan recognition protein-like"/>
    <property type="match status" value="1"/>
</dbReference>
<feature type="domain" description="Peptidoglycan recognition protein family" evidence="4">
    <location>
        <begin position="326"/>
        <end position="475"/>
    </location>
</feature>
<dbReference type="InterPro" id="IPR007253">
    <property type="entry name" value="Cell_wall-bd_2"/>
</dbReference>
<feature type="signal peptide" evidence="3">
    <location>
        <begin position="1"/>
        <end position="43"/>
    </location>
</feature>
<dbReference type="SMART" id="SM00701">
    <property type="entry name" value="PGRP"/>
    <property type="match status" value="1"/>
</dbReference>
<feature type="compositionally biased region" description="Low complexity" evidence="2">
    <location>
        <begin position="278"/>
        <end position="298"/>
    </location>
</feature>
<accession>A0ABP7CLS2</accession>
<protein>
    <recommendedName>
        <fullName evidence="4">Peptidoglycan recognition protein family domain-containing protein</fullName>
    </recommendedName>
</protein>
<evidence type="ECO:0000256" key="3">
    <source>
        <dbReference type="SAM" id="SignalP"/>
    </source>
</evidence>
<evidence type="ECO:0000313" key="6">
    <source>
        <dbReference type="Proteomes" id="UP001501536"/>
    </source>
</evidence>
<dbReference type="Pfam" id="PF04122">
    <property type="entry name" value="CW_binding_2"/>
    <property type="match status" value="3"/>
</dbReference>
<reference evidence="6" key="1">
    <citation type="journal article" date="2019" name="Int. J. Syst. Evol. Microbiol.">
        <title>The Global Catalogue of Microorganisms (GCM) 10K type strain sequencing project: providing services to taxonomists for standard genome sequencing and annotation.</title>
        <authorList>
            <consortium name="The Broad Institute Genomics Platform"/>
            <consortium name="The Broad Institute Genome Sequencing Center for Infectious Disease"/>
            <person name="Wu L."/>
            <person name="Ma J."/>
        </authorList>
    </citation>
    <scope>NUCLEOTIDE SEQUENCE [LARGE SCALE GENOMIC DNA]</scope>
    <source>
        <strain evidence="6">JCM 16961</strain>
    </source>
</reference>
<evidence type="ECO:0000313" key="5">
    <source>
        <dbReference type="EMBL" id="GAA3692982.1"/>
    </source>
</evidence>
<evidence type="ECO:0000259" key="4">
    <source>
        <dbReference type="SMART" id="SM00701"/>
    </source>
</evidence>
<dbReference type="SUPFAM" id="SSF55846">
    <property type="entry name" value="N-acetylmuramoyl-L-alanine amidase-like"/>
    <property type="match status" value="1"/>
</dbReference>
<dbReference type="Gene3D" id="3.40.50.12090">
    <property type="match status" value="2"/>
</dbReference>
<evidence type="ECO:0000256" key="2">
    <source>
        <dbReference type="SAM" id="MobiDB-lite"/>
    </source>
</evidence>
<keyword evidence="6" id="KW-1185">Reference proteome</keyword>
<name>A0ABP7CLS2_9MICC</name>
<keyword evidence="3" id="KW-0732">Signal</keyword>
<dbReference type="Proteomes" id="UP001501536">
    <property type="component" value="Unassembled WGS sequence"/>
</dbReference>
<dbReference type="InterPro" id="IPR036505">
    <property type="entry name" value="Amidase/PGRP_sf"/>
</dbReference>
<comment type="similarity">
    <text evidence="1">Belongs to the N-acetylmuramoyl-L-alanine amidase 2 family.</text>
</comment>
<dbReference type="EMBL" id="BAABCJ010000001">
    <property type="protein sequence ID" value="GAA3692982.1"/>
    <property type="molecule type" value="Genomic_DNA"/>
</dbReference>
<organism evidence="5 6">
    <name type="scientific">Zhihengliuella alba</name>
    <dbReference type="NCBI Taxonomy" id="547018"/>
    <lineage>
        <taxon>Bacteria</taxon>
        <taxon>Bacillati</taxon>
        <taxon>Actinomycetota</taxon>
        <taxon>Actinomycetes</taxon>
        <taxon>Micrococcales</taxon>
        <taxon>Micrococcaceae</taxon>
        <taxon>Zhihengliuella</taxon>
    </lineage>
</organism>
<feature type="compositionally biased region" description="Low complexity" evidence="2">
    <location>
        <begin position="40"/>
        <end position="58"/>
    </location>
</feature>
<dbReference type="PANTHER" id="PTHR11022:SF41">
    <property type="entry name" value="PEPTIDOGLYCAN-RECOGNITION PROTEIN LC-RELATED"/>
    <property type="match status" value="1"/>
</dbReference>
<feature type="region of interest" description="Disordered" evidence="2">
    <location>
        <begin position="145"/>
        <end position="298"/>
    </location>
</feature>
<sequence>MAPQNAASGPPTCRGPLLSLSTAALTAVLSVSLTMAGAVPASAAQASAPLPSPSVAASEGDGEPVELGKAAAGEVPDPAAVEAQLPDGPSNPEAEVHSAVEEVTAQAVATLELDPAEVTVLGATWDGTDPAAEYRAKVDGEWSEWQELPEEETPGGHDQEEQAAQAPGSSAPLALTEATAVEARATNPDFSSELELVAYSSPVTDVDREITEGKGGPESSTPSSAGSPEAPAAKPPAEPSASAPTPANEGAQQTASPAASEPARTEPGGGQPSPSSPPDADGSTGSSAEPGTSPTAAATGAAALQTLAVERTAVQTATTSSTSVLNRVITRSSWGAATPVCDLGNSKRKYATIVHHTAGTNSYTVSQVPGILRGIQRYHMAKDPTWCDIGYHMLVDKWGNIYEGRGGGLGVSRIATHAAGWNGDTFGVSVMGDYTTTRPSSAVVRSLQQIAGWQAAYWGYDPTGSVRLVAGRGSQKHDDGATVTLPRVFGHRDVGYTTCPGLIYGYLGSVRTGAKSWMPNEAAGQTGVGAYRIAGDDRYRTAVAASRQAYPSGAGTVYVATGADYADALVAAPAAARQNAPLLLTRPGGLPSPVAAEIDRLNPRKIVVVGGSGAVSATVASQLKRYTSNVVRHGGDNRYSTAAKVVRGAFPSASRAYIATGLDYPDALAASALAGSYGAIVMLVPGKNSTANTETQRVLSGLGVDKAVIVGGPAVVSRGIASSLSAYSPSRVFGSDRYETAQKLNSGLVNHASRVYFATGRDFPDALAAAAIAGTRRAPLYLSHPTCVPLGIRTDVVESDVATATLVGGEGVLTNAVGRMSPCY</sequence>
<dbReference type="InterPro" id="IPR015510">
    <property type="entry name" value="PGRP"/>
</dbReference>
<dbReference type="InterPro" id="IPR002502">
    <property type="entry name" value="Amidase_domain"/>
</dbReference>
<dbReference type="CDD" id="cd06583">
    <property type="entry name" value="PGRP"/>
    <property type="match status" value="1"/>
</dbReference>
<gene>
    <name evidence="5" type="ORF">GCM10022377_01830</name>
</gene>
<dbReference type="InterPro" id="IPR006619">
    <property type="entry name" value="PGRP_domain_met/bac"/>
</dbReference>